<dbReference type="EMBL" id="JADQDM010000002">
    <property type="protein sequence ID" value="MBF9220652.1"/>
    <property type="molecule type" value="Genomic_DNA"/>
</dbReference>
<reference evidence="1 2" key="1">
    <citation type="submission" date="2020-11" db="EMBL/GenBank/DDBJ databases">
        <authorList>
            <person name="Kim M.K."/>
        </authorList>
    </citation>
    <scope>NUCLEOTIDE SEQUENCE [LARGE SCALE GENOMIC DNA]</scope>
    <source>
        <strain evidence="1 2">BT662</strain>
    </source>
</reference>
<protein>
    <submittedName>
        <fullName evidence="1">Uncharacterized protein</fullName>
    </submittedName>
</protein>
<dbReference type="Proteomes" id="UP000618931">
    <property type="component" value="Unassembled WGS sequence"/>
</dbReference>
<comment type="caution">
    <text evidence="1">The sequence shown here is derived from an EMBL/GenBank/DDBJ whole genome shotgun (WGS) entry which is preliminary data.</text>
</comment>
<name>A0ABS0I1Z8_9BACT</name>
<sequence>MRKLPLPNLHDAAIEKFTYVPDAARLIVSISKYAIDDQLAFNIELIFSGIRNAKKVVRFDQCIQRILQKEQRSNLSFRIDSLTYCDLLPGEDGLCFVLDIDHLGSLRINCKKMFVREI</sequence>
<accession>A0ABS0I1Z8</accession>
<dbReference type="RefSeq" id="WP_196292092.1">
    <property type="nucleotide sequence ID" value="NZ_JADQDM010000002.1"/>
</dbReference>
<evidence type="ECO:0000313" key="2">
    <source>
        <dbReference type="Proteomes" id="UP000618931"/>
    </source>
</evidence>
<proteinExistence type="predicted"/>
<organism evidence="1 2">
    <name type="scientific">Hymenobacter ruricola</name>
    <dbReference type="NCBI Taxonomy" id="2791023"/>
    <lineage>
        <taxon>Bacteria</taxon>
        <taxon>Pseudomonadati</taxon>
        <taxon>Bacteroidota</taxon>
        <taxon>Cytophagia</taxon>
        <taxon>Cytophagales</taxon>
        <taxon>Hymenobacteraceae</taxon>
        <taxon>Hymenobacter</taxon>
    </lineage>
</organism>
<keyword evidence="2" id="KW-1185">Reference proteome</keyword>
<gene>
    <name evidence="1" type="ORF">I2H31_06000</name>
</gene>
<evidence type="ECO:0000313" key="1">
    <source>
        <dbReference type="EMBL" id="MBF9220652.1"/>
    </source>
</evidence>